<protein>
    <recommendedName>
        <fullName evidence="3">DUF3301 domain-containing protein</fullName>
    </recommendedName>
</protein>
<dbReference type="Proteomes" id="UP001157439">
    <property type="component" value="Unassembled WGS sequence"/>
</dbReference>
<name>A0AA37TU08_9GAMM</name>
<sequence length="125" mass="13670">MMADLLIILALIAVAALFWQLRQMAEIAKQFAIRECARQNVQMVSVAQENARPALGGTTGIGWKADYQFEFSTDGINNYVGTINMHGTRITKISWPIFPEPEWQSAPQAGRKFGGCGSGCGSSCR</sequence>
<evidence type="ECO:0008006" key="3">
    <source>
        <dbReference type="Google" id="ProtNLM"/>
    </source>
</evidence>
<dbReference type="AlphaFoldDB" id="A0AA37TU08"/>
<gene>
    <name evidence="1" type="ORF">GCM10007894_07120</name>
</gene>
<reference evidence="1 2" key="1">
    <citation type="journal article" date="2014" name="Int. J. Syst. Evol. Microbiol.">
        <title>Complete genome sequence of Corynebacterium casei LMG S-19264T (=DSM 44701T), isolated from a smear-ripened cheese.</title>
        <authorList>
            <consortium name="US DOE Joint Genome Institute (JGI-PGF)"/>
            <person name="Walter F."/>
            <person name="Albersmeier A."/>
            <person name="Kalinowski J."/>
            <person name="Ruckert C."/>
        </authorList>
    </citation>
    <scope>NUCLEOTIDE SEQUENCE [LARGE SCALE GENOMIC DNA]</scope>
    <source>
        <strain evidence="1 2">NBRC 112785</strain>
    </source>
</reference>
<organism evidence="1 2">
    <name type="scientific">Paraferrimonas haliotis</name>
    <dbReference type="NCBI Taxonomy" id="2013866"/>
    <lineage>
        <taxon>Bacteria</taxon>
        <taxon>Pseudomonadati</taxon>
        <taxon>Pseudomonadota</taxon>
        <taxon>Gammaproteobacteria</taxon>
        <taxon>Alteromonadales</taxon>
        <taxon>Ferrimonadaceae</taxon>
        <taxon>Paraferrimonas</taxon>
    </lineage>
</organism>
<evidence type="ECO:0000313" key="1">
    <source>
        <dbReference type="EMBL" id="GLS82735.1"/>
    </source>
</evidence>
<comment type="caution">
    <text evidence="1">The sequence shown here is derived from an EMBL/GenBank/DDBJ whole genome shotgun (WGS) entry which is preliminary data.</text>
</comment>
<accession>A0AA37TU08</accession>
<dbReference type="EMBL" id="BSPO01000002">
    <property type="protein sequence ID" value="GLS82735.1"/>
    <property type="molecule type" value="Genomic_DNA"/>
</dbReference>
<dbReference type="RefSeq" id="WP_095498850.1">
    <property type="nucleotide sequence ID" value="NZ_BSPO01000002.1"/>
</dbReference>
<dbReference type="Pfam" id="PF11743">
    <property type="entry name" value="DUF3301"/>
    <property type="match status" value="1"/>
</dbReference>
<evidence type="ECO:0000313" key="2">
    <source>
        <dbReference type="Proteomes" id="UP001157439"/>
    </source>
</evidence>
<keyword evidence="2" id="KW-1185">Reference proteome</keyword>
<proteinExistence type="predicted"/>
<dbReference type="InterPro" id="IPR021732">
    <property type="entry name" value="DUF3301"/>
</dbReference>